<evidence type="ECO:0000313" key="5">
    <source>
        <dbReference type="Proteomes" id="UP001144673"/>
    </source>
</evidence>
<accession>A0A9W8Q4L1</accession>
<keyword evidence="5" id="KW-1185">Reference proteome</keyword>
<dbReference type="EMBL" id="JAJHUN010000011">
    <property type="protein sequence ID" value="KAJ4144622.1"/>
    <property type="molecule type" value="Genomic_DNA"/>
</dbReference>
<dbReference type="Pfam" id="PF24883">
    <property type="entry name" value="NPHP3_N"/>
    <property type="match status" value="1"/>
</dbReference>
<feature type="domain" description="Nephrocystin 3-like N-terminal" evidence="3">
    <location>
        <begin position="48"/>
        <end position="213"/>
    </location>
</feature>
<dbReference type="PANTHER" id="PTHR46082:SF11">
    <property type="entry name" value="AAA+ ATPASE DOMAIN-CONTAINING PROTEIN-RELATED"/>
    <property type="match status" value="1"/>
</dbReference>
<organism evidence="4 5">
    <name type="scientific">Akanthomyces muscarius</name>
    <name type="common">Entomopathogenic fungus</name>
    <name type="synonym">Lecanicillium muscarium</name>
    <dbReference type="NCBI Taxonomy" id="2231603"/>
    <lineage>
        <taxon>Eukaryota</taxon>
        <taxon>Fungi</taxon>
        <taxon>Dikarya</taxon>
        <taxon>Ascomycota</taxon>
        <taxon>Pezizomycotina</taxon>
        <taxon>Sordariomycetes</taxon>
        <taxon>Hypocreomycetidae</taxon>
        <taxon>Hypocreales</taxon>
        <taxon>Cordycipitaceae</taxon>
        <taxon>Akanthomyces</taxon>
    </lineage>
</organism>
<feature type="region of interest" description="Disordered" evidence="2">
    <location>
        <begin position="1156"/>
        <end position="1182"/>
    </location>
</feature>
<keyword evidence="1" id="KW-0677">Repeat</keyword>
<evidence type="ECO:0000313" key="4">
    <source>
        <dbReference type="EMBL" id="KAJ4144622.1"/>
    </source>
</evidence>
<dbReference type="GO" id="GO:0003824">
    <property type="term" value="F:catalytic activity"/>
    <property type="evidence" value="ECO:0007669"/>
    <property type="project" value="InterPro"/>
</dbReference>
<feature type="region of interest" description="Disordered" evidence="2">
    <location>
        <begin position="1313"/>
        <end position="1339"/>
    </location>
</feature>
<dbReference type="RefSeq" id="XP_056048292.1">
    <property type="nucleotide sequence ID" value="XM_056193757.1"/>
</dbReference>
<proteinExistence type="predicted"/>
<dbReference type="InterPro" id="IPR035994">
    <property type="entry name" value="Nucleoside_phosphorylase_sf"/>
</dbReference>
<dbReference type="PANTHER" id="PTHR46082">
    <property type="entry name" value="ATP/GTP-BINDING PROTEIN-RELATED"/>
    <property type="match status" value="1"/>
</dbReference>
<evidence type="ECO:0000259" key="3">
    <source>
        <dbReference type="Pfam" id="PF24883"/>
    </source>
</evidence>
<evidence type="ECO:0000256" key="2">
    <source>
        <dbReference type="SAM" id="MobiDB-lite"/>
    </source>
</evidence>
<dbReference type="GO" id="GO:0009116">
    <property type="term" value="P:nucleoside metabolic process"/>
    <property type="evidence" value="ECO:0007669"/>
    <property type="project" value="InterPro"/>
</dbReference>
<dbReference type="Gene3D" id="3.40.50.1580">
    <property type="entry name" value="Nucleoside phosphorylase domain"/>
    <property type="match status" value="1"/>
</dbReference>
<dbReference type="SUPFAM" id="SSF52540">
    <property type="entry name" value="P-loop containing nucleoside triphosphate hydrolases"/>
    <property type="match status" value="1"/>
</dbReference>
<feature type="compositionally biased region" description="Polar residues" evidence="2">
    <location>
        <begin position="1156"/>
        <end position="1166"/>
    </location>
</feature>
<dbReference type="GeneID" id="80890656"/>
<reference evidence="4" key="1">
    <citation type="journal article" date="2023" name="Access Microbiol">
        <title>De-novo genome assembly for Akanthomyces muscarius, a biocontrol agent of insect agricultural pests.</title>
        <authorList>
            <person name="Erdos Z."/>
            <person name="Studholme D.J."/>
            <person name="Raymond B."/>
            <person name="Sharma M."/>
        </authorList>
    </citation>
    <scope>NUCLEOTIDE SEQUENCE</scope>
    <source>
        <strain evidence="4">Ve6</strain>
    </source>
</reference>
<gene>
    <name evidence="4" type="ORF">LMH87_003497</name>
</gene>
<dbReference type="InterPro" id="IPR027417">
    <property type="entry name" value="P-loop_NTPase"/>
</dbReference>
<dbReference type="Proteomes" id="UP001144673">
    <property type="component" value="Chromosome 2"/>
</dbReference>
<sequence>MPANACKTMPVAVMPSFDLDRQQNLLNSLKFSQIDLRRLSCQQNHATTCRWLLTHPEYIDWLNPKKALEHCDLLWLRGRPGTGKSTIMKFACGEAMDDEEKTTLSFFFSARGENLERSAPGMLRSLLFQLLKVLPILLKVFDEPDHKASLEEVHRAILSHQNPVWKLKVLQDLLRSALAKLGQIPLIIFVDALDECAPTQVEELVVYFEAATTRILISTKVQAMARGCFAWVVPVVAILNADYQAGRRILDIKMRLAGLPAELDDLLTLTTLLTTPQNKQSVAAARYTDSGYMSVSAIEFDKSRKHGYQTATESVPAPDGQDFDDTATEYSDASSAAFSMEEDYIRALADDLFRKIASLNAKEEPHMRASMILPELLQAFALKVGHDAPTPMHLDVMTFVHKHRHEIVTAFTKISSKQDDDPEVNTTNSNCMNLQERMSLWERNDNFEGIPLEEKLEGLDPEDIDTQTEDEETYGETVLDNRLLAYREFIPSTEAYEWLLTRLLRECRLVPTEPNTIQVIRRDVMVQLVKEVLRSAEGHLHMCKLPDGTALTAYISGSKFVVEAYGIVVSIAETGEQLAWLGAALRTSPRQSGLVHCIPMISTIRTDVAECRSEGCQTSAVDYICSMAFTMVEVPQPLNTTNGQCWHDIFKNPVVVRGYPIPKRTQWSTGLEISLNIMAGLAQTQRVDRFDDKVYIKGFSTLLIPTWLNDDIICWHLVYNKDGGRISYLDGDLDQEQRIARLNPEDFRHVLGWCSEANVFAGSKLADQTPVGHSRLPKPHAGCVLANKSVSEGKIISSGPAFNLGAKDKPIRVSRSGYIPRLQWMATKFVLLWDESDKRGWLINGTSALLHVVRASLAHDKRGDFSSAFLFESLQESDKPGKANSAIHVLINRSNLDLRLYREKNGYLLLESRIESFCNILEKLIDQQAKIARDPGIKWSDKSRKYLEGWEFEDLARRRDPLHPRVATLKAAGKAWVDFTRAIQAVTLVGSGFGDIIQPAVADFCQHWAKLPTKQYYIASCLFDLSEVIKEHGNRTDGHVRLGDNLIWHTPTTMFGTCRCGRDAFGQDHCEPVQTFFPSALSGTLGPRRHIYKEKCANDGALIFGHNSHFSWVWGDIGHPQEGGLEEALLKDAIPPSRLAKVSSDSFHDSGIGSTLSEGLDSSSGASFVKSPNYPQNDTDVPESAASIDGERYILRQYTVGILCALPKELMAVRALFDRKHVSLEVPLDDSNQYALGQMAQHMVVTACLPAGEYGTNSAATVASNMVRSFPCIRFCLLVGIGGGAPSEKNDIRLGDVVVSLPSAPAARLNHRHQRPAFGSKPAFRPAGPAPSKNRRRPV</sequence>
<comment type="caution">
    <text evidence="4">The sequence shown here is derived from an EMBL/GenBank/DDBJ whole genome shotgun (WGS) entry which is preliminary data.</text>
</comment>
<dbReference type="InterPro" id="IPR056884">
    <property type="entry name" value="NPHP3-like_N"/>
</dbReference>
<name>A0A9W8Q4L1_AKAMU</name>
<dbReference type="SUPFAM" id="SSF53167">
    <property type="entry name" value="Purine and uridine phosphorylases"/>
    <property type="match status" value="1"/>
</dbReference>
<evidence type="ECO:0000256" key="1">
    <source>
        <dbReference type="ARBA" id="ARBA00022737"/>
    </source>
</evidence>
<dbReference type="KEGG" id="amus:LMH87_003497"/>
<protein>
    <recommendedName>
        <fullName evidence="3">Nephrocystin 3-like N-terminal domain-containing protein</fullName>
    </recommendedName>
</protein>
<dbReference type="Gene3D" id="3.40.50.300">
    <property type="entry name" value="P-loop containing nucleotide triphosphate hydrolases"/>
    <property type="match status" value="1"/>
</dbReference>
<dbReference type="InterPro" id="IPR053137">
    <property type="entry name" value="NLR-like"/>
</dbReference>